<dbReference type="HAMAP" id="MF_01333_B">
    <property type="entry name" value="Ribosomal_uL5_B"/>
    <property type="match status" value="1"/>
</dbReference>
<feature type="compositionally biased region" description="Polar residues" evidence="6">
    <location>
        <begin position="897"/>
        <end position="908"/>
    </location>
</feature>
<dbReference type="InterPro" id="IPR022803">
    <property type="entry name" value="Ribosomal_uL5_dom_sf"/>
</dbReference>
<feature type="compositionally biased region" description="Basic and acidic residues" evidence="6">
    <location>
        <begin position="578"/>
        <end position="594"/>
    </location>
</feature>
<dbReference type="InterPro" id="IPR020930">
    <property type="entry name" value="Ribosomal_uL5_bac-type"/>
</dbReference>
<feature type="region of interest" description="Disordered" evidence="6">
    <location>
        <begin position="1071"/>
        <end position="1139"/>
    </location>
</feature>
<evidence type="ECO:0000259" key="8">
    <source>
        <dbReference type="Pfam" id="PF00673"/>
    </source>
</evidence>
<evidence type="ECO:0000256" key="4">
    <source>
        <dbReference type="ARBA" id="ARBA00035210"/>
    </source>
</evidence>
<feature type="compositionally biased region" description="Polar residues" evidence="6">
    <location>
        <begin position="1184"/>
        <end position="1196"/>
    </location>
</feature>
<dbReference type="InterPro" id="IPR031309">
    <property type="entry name" value="Ribosomal_uL5_C"/>
</dbReference>
<reference evidence="9" key="1">
    <citation type="submission" date="2024-02" db="EMBL/GenBank/DDBJ databases">
        <authorList>
            <consortium name="ELIXIR-Norway"/>
            <consortium name="Elixir Norway"/>
        </authorList>
    </citation>
    <scope>NUCLEOTIDE SEQUENCE</scope>
</reference>
<feature type="compositionally biased region" description="Basic and acidic residues" evidence="6">
    <location>
        <begin position="328"/>
        <end position="337"/>
    </location>
</feature>
<feature type="compositionally biased region" description="Polar residues" evidence="6">
    <location>
        <begin position="1125"/>
        <end position="1134"/>
    </location>
</feature>
<dbReference type="PANTHER" id="PTHR11994">
    <property type="entry name" value="60S RIBOSOMAL PROTEIN L11-RELATED"/>
    <property type="match status" value="1"/>
</dbReference>
<feature type="region of interest" description="Disordered" evidence="6">
    <location>
        <begin position="138"/>
        <end position="173"/>
    </location>
</feature>
<evidence type="ECO:0000313" key="9">
    <source>
        <dbReference type="EMBL" id="CAK9215129.1"/>
    </source>
</evidence>
<feature type="compositionally biased region" description="Polar residues" evidence="6">
    <location>
        <begin position="1151"/>
        <end position="1166"/>
    </location>
</feature>
<feature type="compositionally biased region" description="Basic and acidic residues" evidence="6">
    <location>
        <begin position="473"/>
        <end position="490"/>
    </location>
</feature>
<feature type="compositionally biased region" description="Basic and acidic residues" evidence="6">
    <location>
        <begin position="825"/>
        <end position="836"/>
    </location>
</feature>
<evidence type="ECO:0000313" key="10">
    <source>
        <dbReference type="Proteomes" id="UP001497512"/>
    </source>
</evidence>
<feature type="region of interest" description="Disordered" evidence="6">
    <location>
        <begin position="204"/>
        <end position="340"/>
    </location>
</feature>
<evidence type="ECO:0000259" key="7">
    <source>
        <dbReference type="Pfam" id="PF00281"/>
    </source>
</evidence>
<feature type="region of interest" description="Disordered" evidence="6">
    <location>
        <begin position="471"/>
        <end position="490"/>
    </location>
</feature>
<name>A0ABP0U819_9BRYO</name>
<proteinExistence type="inferred from homology"/>
<feature type="compositionally biased region" description="Basic and acidic residues" evidence="6">
    <location>
        <begin position="380"/>
        <end position="394"/>
    </location>
</feature>
<protein>
    <recommendedName>
        <fullName evidence="4">Large ribosomal subunit protein uL5c</fullName>
    </recommendedName>
    <alternativeName>
        <fullName evidence="5">50S ribosomal protein L5, chloroplastic</fullName>
    </alternativeName>
</protein>
<dbReference type="Gene3D" id="3.30.1440.10">
    <property type="match status" value="1"/>
</dbReference>
<feature type="compositionally biased region" description="Basic residues" evidence="6">
    <location>
        <begin position="1668"/>
        <end position="1683"/>
    </location>
</feature>
<feature type="compositionally biased region" description="Polar residues" evidence="6">
    <location>
        <begin position="1345"/>
        <end position="1355"/>
    </location>
</feature>
<keyword evidence="10" id="KW-1185">Reference proteome</keyword>
<evidence type="ECO:0000256" key="5">
    <source>
        <dbReference type="ARBA" id="ARBA00035391"/>
    </source>
</evidence>
<feature type="compositionally biased region" description="Basic and acidic residues" evidence="6">
    <location>
        <begin position="222"/>
        <end position="231"/>
    </location>
</feature>
<feature type="compositionally biased region" description="Low complexity" evidence="6">
    <location>
        <begin position="1363"/>
        <end position="1374"/>
    </location>
</feature>
<feature type="region of interest" description="Disordered" evidence="6">
    <location>
        <begin position="377"/>
        <end position="444"/>
    </location>
</feature>
<keyword evidence="3" id="KW-0687">Ribonucleoprotein</keyword>
<evidence type="ECO:0000256" key="3">
    <source>
        <dbReference type="ARBA" id="ARBA00023274"/>
    </source>
</evidence>
<feature type="domain" description="Large ribosomal subunit protein uL5 N-terminal" evidence="7">
    <location>
        <begin position="1502"/>
        <end position="1558"/>
    </location>
</feature>
<dbReference type="NCBIfam" id="NF000585">
    <property type="entry name" value="PRK00010.1"/>
    <property type="match status" value="1"/>
</dbReference>
<dbReference type="EMBL" id="OZ019894">
    <property type="protein sequence ID" value="CAK9215129.1"/>
    <property type="molecule type" value="Genomic_DNA"/>
</dbReference>
<feature type="compositionally biased region" description="Basic and acidic residues" evidence="6">
    <location>
        <begin position="927"/>
        <end position="938"/>
    </location>
</feature>
<dbReference type="Proteomes" id="UP001497512">
    <property type="component" value="Chromosome 2"/>
</dbReference>
<feature type="region of interest" description="Disordered" evidence="6">
    <location>
        <begin position="707"/>
        <end position="1051"/>
    </location>
</feature>
<feature type="compositionally biased region" description="Basic residues" evidence="6">
    <location>
        <begin position="979"/>
        <end position="988"/>
    </location>
</feature>
<keyword evidence="2" id="KW-0689">Ribosomal protein</keyword>
<feature type="region of interest" description="Disordered" evidence="6">
    <location>
        <begin position="63"/>
        <end position="120"/>
    </location>
</feature>
<dbReference type="Pfam" id="PF00281">
    <property type="entry name" value="Ribosomal_L5"/>
    <property type="match status" value="1"/>
</dbReference>
<comment type="similarity">
    <text evidence="1">Belongs to the universal ribosomal protein uL5 family.</text>
</comment>
<accession>A0ABP0U819</accession>
<dbReference type="SUPFAM" id="SSF55282">
    <property type="entry name" value="RL5-like"/>
    <property type="match status" value="1"/>
</dbReference>
<evidence type="ECO:0000256" key="2">
    <source>
        <dbReference type="ARBA" id="ARBA00022980"/>
    </source>
</evidence>
<feature type="compositionally biased region" description="Basic and acidic residues" evidence="6">
    <location>
        <begin position="749"/>
        <end position="803"/>
    </location>
</feature>
<feature type="compositionally biased region" description="Basic and acidic residues" evidence="6">
    <location>
        <begin position="243"/>
        <end position="300"/>
    </location>
</feature>
<feature type="compositionally biased region" description="Basic and acidic residues" evidence="6">
    <location>
        <begin position="909"/>
        <end position="918"/>
    </location>
</feature>
<feature type="domain" description="Large ribosomal subunit protein uL5 C-terminal" evidence="8">
    <location>
        <begin position="1562"/>
        <end position="1655"/>
    </location>
</feature>
<feature type="compositionally biased region" description="Polar residues" evidence="6">
    <location>
        <begin position="95"/>
        <end position="115"/>
    </location>
</feature>
<dbReference type="InterPro" id="IPR031310">
    <property type="entry name" value="Ribosomal_uL5_N"/>
</dbReference>
<evidence type="ECO:0000256" key="6">
    <source>
        <dbReference type="SAM" id="MobiDB-lite"/>
    </source>
</evidence>
<sequence>MTGIFQIFDRYNALSARKNHASKNHNNHEELAAKDNIIPSYYLLQGDDYMHRGPLDFVERPRKEHAEASGDSMGVVQRTSANNKKHIEKELEDGSPNSMSDKEQSASQKPHNIQPSEAPPSEIFLSRLSSVSNDSRDFIKRGSKQLPPRDTRSTTLHASKHKEKPRTLLSSLQDSSSKELFAAAASPNDSNKLVTQVLMQMKEFSQRSSDGKVQAAGRRYHSSGDETEGHTQGRRNQLSGDESLEHQHNMKEAGARHGGKDKVNERIHQSSRAKEARLGHLELRPNEGCKHQSSVREEGNRFYATSGDKKQFQRQHYSSAADDGDGREEEHRDKNSSLKEFYYKYPSSGDDKHGDCHRYMIPSLNKRELVGDGDYAIENQDPRYRSGNAEENKGHQVQSESGDEKKGGRYMHASVGVKGRRSPFLGKNNGHRYRSSGDEEWEGGQRLHDLSDHDKWKDHKLQLPVNEFTADGEEQRQGHKSPDNHQQEAGHRFLASRNGRVEGNTISLHAKEVHEYWLESSSDEREVELLGCRHELSSDERNLQSRNQLLSAPKGHRHDQSSCDKGEGQRFCLSHDGREDAYRHQSSSEKELDVKQAQSIQLPHSHQEKDRCRYLAAGDGRKLSPTGDYSSQQEGHRHQSSCDEGGSQGSQLESRLDRRNKLGHRTHLPAMEFIADAEQQGTISYQSPRYHQEDTLRYIAPGDEREGQRMNLHGKHNHWTSDDEKLGHRSQSSADVRKGPGVNTSPAQEEGHRYRSSGDERKVRERRQLSHVNRREGTQQHFSDGGEHRQSYLSHWDHQEKGGKGHRSNSYAKGLHKSVSSGDSQGRHQFQERCRDQPLVAETWTCKSSGTDAVEENQRMKSSRTLREAQRFTTCSSDEGGRPHSHHSSSRHRQQSASVKDSAQTHQSSADDRREGHRSPSSLDLNEFEHHHSSGDIMRRHKSDSSYDQNEAASKHCFLREPGKNNKHLAQAVDQEAKAHRHHHHHHQFTYSDEEEECQRHDSIDDSRIGHRDHSGAAKDARQRYQSSGDEKGGGAHCSHSSADEMNSQRCKSYGGHREVWYGGSDEGYRHQSSLGLKESGHTLLPSSGDTMQGHHQSKVPLKEGHRHLHQNVLASPKHREEELSPTSDVNSAPSKKAFAREGKWLQQLAISTSQAEPTSSTSNQSKSDRHMKEVGQIGFKQLKQVSARPQQSSLLKENYAMVKPRLRPRSQSRSLFPSASSQHKRDLYRIESQQPQHVTSKSSHQEGDQPWHKQLMSSKHLQMEAMPLVLKKPQVEHPPTEGLLRDGMISDQRLHQLRIKNGLQEHKSLRQVLEAMHLKGLLKQPRGNKQVIMLNPKFPAGLGSSVQEAQSSPSREAKIMPSSAVSSLARSGSMDQEYQDIMEFQDMIKEETKAHEEATAQELNQGTEAPIVLMKPCSHQIPSPAAAPTPSPALQQILELESKASPVYNGLAKSPTTVTAPTGNDRENQNESSCTSTVPRLRGLYEQKVVPSLKEEFKYSNVFEIPRVEKVVVNCGIGEASQNAKTLESTIRDIALITGQKAVVTRSRKAIAGFKLRQGVPVGVCLTLRGEVMYSFLDRLMNLALPRTRDFQGVNPYSFDGRGNYTLGLPEQSVFPEIRFENIDKERGMDICIITSAKNDLEGLKLLSLMGMPFREAGGGRTSASAAKKKTRVTFRGKSKRR</sequence>
<feature type="region of interest" description="Disordered" evidence="6">
    <location>
        <begin position="1659"/>
        <end position="1683"/>
    </location>
</feature>
<dbReference type="Pfam" id="PF00673">
    <property type="entry name" value="Ribosomal_L5_C"/>
    <property type="match status" value="1"/>
</dbReference>
<dbReference type="InterPro" id="IPR020929">
    <property type="entry name" value="Ribosomal_uL5_CS"/>
</dbReference>
<gene>
    <name evidence="9" type="ORF">CSSPTR1EN2_LOCUS12577</name>
</gene>
<feature type="compositionally biased region" description="Basic and acidic residues" evidence="6">
    <location>
        <begin position="998"/>
        <end position="1034"/>
    </location>
</feature>
<feature type="region of interest" description="Disordered" evidence="6">
    <location>
        <begin position="1449"/>
        <end position="1477"/>
    </location>
</feature>
<feature type="region of interest" description="Disordered" evidence="6">
    <location>
        <begin position="1151"/>
        <end position="1226"/>
    </location>
</feature>
<feature type="compositionally biased region" description="Polar residues" evidence="6">
    <location>
        <begin position="1039"/>
        <end position="1051"/>
    </location>
</feature>
<dbReference type="PROSITE" id="PS00358">
    <property type="entry name" value="RIBOSOMAL_L5"/>
    <property type="match status" value="1"/>
</dbReference>
<evidence type="ECO:0000256" key="1">
    <source>
        <dbReference type="ARBA" id="ARBA00008553"/>
    </source>
</evidence>
<feature type="region of interest" description="Disordered" evidence="6">
    <location>
        <begin position="578"/>
        <end position="653"/>
    </location>
</feature>
<feature type="compositionally biased region" description="Polar residues" evidence="6">
    <location>
        <begin position="1085"/>
        <end position="1095"/>
    </location>
</feature>
<organism evidence="9 10">
    <name type="scientific">Sphagnum troendelagicum</name>
    <dbReference type="NCBI Taxonomy" id="128251"/>
    <lineage>
        <taxon>Eukaryota</taxon>
        <taxon>Viridiplantae</taxon>
        <taxon>Streptophyta</taxon>
        <taxon>Embryophyta</taxon>
        <taxon>Bryophyta</taxon>
        <taxon>Sphagnophytina</taxon>
        <taxon>Sphagnopsida</taxon>
        <taxon>Sphagnales</taxon>
        <taxon>Sphagnaceae</taxon>
        <taxon>Sphagnum</taxon>
    </lineage>
</organism>
<dbReference type="InterPro" id="IPR002132">
    <property type="entry name" value="Ribosomal_uL5"/>
</dbReference>
<feature type="compositionally biased region" description="Basic residues" evidence="6">
    <location>
        <begin position="883"/>
        <end position="894"/>
    </location>
</feature>
<feature type="region of interest" description="Disordered" evidence="6">
    <location>
        <begin position="1343"/>
        <end position="1374"/>
    </location>
</feature>